<keyword evidence="2" id="KW-0732">Signal</keyword>
<feature type="domain" description="PLD phosphodiesterase" evidence="3">
    <location>
        <begin position="160"/>
        <end position="187"/>
    </location>
</feature>
<dbReference type="Proteomes" id="UP001056455">
    <property type="component" value="Chromosome"/>
</dbReference>
<name>A0ABY4YRM9_9MICO</name>
<dbReference type="Gene3D" id="3.30.870.10">
    <property type="entry name" value="Endonuclease Chain A"/>
    <property type="match status" value="2"/>
</dbReference>
<protein>
    <submittedName>
        <fullName evidence="4">Phospholipase D-like domain-containing protein</fullName>
    </submittedName>
</protein>
<dbReference type="PROSITE" id="PS50035">
    <property type="entry name" value="PLD"/>
    <property type="match status" value="2"/>
</dbReference>
<feature type="signal peptide" evidence="2">
    <location>
        <begin position="1"/>
        <end position="32"/>
    </location>
</feature>
<evidence type="ECO:0000256" key="2">
    <source>
        <dbReference type="SAM" id="SignalP"/>
    </source>
</evidence>
<dbReference type="PANTHER" id="PTHR21248:SF22">
    <property type="entry name" value="PHOSPHOLIPASE D"/>
    <property type="match status" value="1"/>
</dbReference>
<accession>A0ABY4YRM9</accession>
<dbReference type="CDD" id="cd09110">
    <property type="entry name" value="PLDc_CLS_1"/>
    <property type="match status" value="1"/>
</dbReference>
<evidence type="ECO:0000259" key="3">
    <source>
        <dbReference type="PROSITE" id="PS50035"/>
    </source>
</evidence>
<evidence type="ECO:0000256" key="1">
    <source>
        <dbReference type="SAM" id="MobiDB-lite"/>
    </source>
</evidence>
<dbReference type="PANTHER" id="PTHR21248">
    <property type="entry name" value="CARDIOLIPIN SYNTHASE"/>
    <property type="match status" value="1"/>
</dbReference>
<gene>
    <name evidence="4" type="ORF">NF556_14470</name>
</gene>
<dbReference type="InterPro" id="IPR025202">
    <property type="entry name" value="PLD-like_dom"/>
</dbReference>
<feature type="domain" description="PLD phosphodiesterase" evidence="3">
    <location>
        <begin position="328"/>
        <end position="355"/>
    </location>
</feature>
<feature type="compositionally biased region" description="Basic and acidic residues" evidence="1">
    <location>
        <begin position="42"/>
        <end position="51"/>
    </location>
</feature>
<organism evidence="4 5">
    <name type="scientific">Ornithinimicrobium faecis</name>
    <dbReference type="NCBI Taxonomy" id="2934158"/>
    <lineage>
        <taxon>Bacteria</taxon>
        <taxon>Bacillati</taxon>
        <taxon>Actinomycetota</taxon>
        <taxon>Actinomycetes</taxon>
        <taxon>Micrococcales</taxon>
        <taxon>Ornithinimicrobiaceae</taxon>
        <taxon>Ornithinimicrobium</taxon>
    </lineage>
</organism>
<dbReference type="CDD" id="cd09159">
    <property type="entry name" value="PLDc_ybhO_like_2"/>
    <property type="match status" value="1"/>
</dbReference>
<keyword evidence="5" id="KW-1185">Reference proteome</keyword>
<dbReference type="InterPro" id="IPR001736">
    <property type="entry name" value="PLipase_D/transphosphatidylase"/>
</dbReference>
<dbReference type="Pfam" id="PF13091">
    <property type="entry name" value="PLDc_2"/>
    <property type="match status" value="2"/>
</dbReference>
<evidence type="ECO:0000313" key="5">
    <source>
        <dbReference type="Proteomes" id="UP001056455"/>
    </source>
</evidence>
<proteinExistence type="predicted"/>
<feature type="chain" id="PRO_5047115292" evidence="2">
    <location>
        <begin position="33"/>
        <end position="415"/>
    </location>
</feature>
<dbReference type="SUPFAM" id="SSF56024">
    <property type="entry name" value="Phospholipase D/nuclease"/>
    <property type="match status" value="2"/>
</dbReference>
<sequence>MSRRDQLRRSTRRLLVGAGVASVATPMSLAVALTVADKMRKAREPDEHSVPPHEPLPAEVDGNELTTYTYGEHLFRDMIEAIDQATEYVYLVTYIWKGDEMGQAFKDAVIRASERGVQVCLVFDGFANLVVPREFKSFPDPVHVLKFPTIRSGLLVNVRRTGRDHRKVLVVDGLVGFVGGYNIGSLYVDKWRDTHMRVTGDAVWELQNTFVDFWNRHRKRNHPELEDSGSPVWNSRILAARNEPSRLVFPVRGIYLEAIDRAVHRIWITQGYFIPDREILGGLLAAAKRGVDVRVLMPEASNHVVADWVARSHYSNLLEGGVRLFLYQDVMVHAKTATVDGTWTTVGTANIDRLSMIGNYEVNLEIHDRGQAARMEEIFSRDLANAHEMTLDEWRERGLFSRAAEWILEPLHPLL</sequence>
<dbReference type="RefSeq" id="WP_252591617.1">
    <property type="nucleotide sequence ID" value="NZ_CP099489.1"/>
</dbReference>
<feature type="region of interest" description="Disordered" evidence="1">
    <location>
        <begin position="42"/>
        <end position="61"/>
    </location>
</feature>
<evidence type="ECO:0000313" key="4">
    <source>
        <dbReference type="EMBL" id="USQ78822.1"/>
    </source>
</evidence>
<dbReference type="EMBL" id="CP099489">
    <property type="protein sequence ID" value="USQ78822.1"/>
    <property type="molecule type" value="Genomic_DNA"/>
</dbReference>
<dbReference type="SMART" id="SM00155">
    <property type="entry name" value="PLDc"/>
    <property type="match status" value="2"/>
</dbReference>
<reference evidence="4" key="1">
    <citation type="submission" date="2022-06" db="EMBL/GenBank/DDBJ databases">
        <title>Ornithinimicrobium HY1793.</title>
        <authorList>
            <person name="Huang Y."/>
        </authorList>
    </citation>
    <scope>NUCLEOTIDE SEQUENCE</scope>
    <source>
        <strain evidence="4">HY1793</strain>
    </source>
</reference>